<dbReference type="Proteomes" id="UP000682005">
    <property type="component" value="Chromosome 1"/>
</dbReference>
<evidence type="ECO:0000313" key="2">
    <source>
        <dbReference type="EMBL" id="AKU68629.1"/>
    </source>
</evidence>
<feature type="domain" description="Bacterial toxin 44" evidence="1">
    <location>
        <begin position="90"/>
        <end position="207"/>
    </location>
</feature>
<dbReference type="KEGG" id="pfus:ADJ77_01940"/>
<dbReference type="InterPro" id="IPR028946">
    <property type="entry name" value="Ntox44"/>
</dbReference>
<sequence>MEVKRCDYVSVLEIAQYLCGEIQKNLMSRHVREIRNLLSSYSKGKEVTQRALGLMKPLGRSLVLANPSYSPLLSAAISDRIEGRMKAYDKWKGLVSAGRSWDHKKEIQRLQGDKHWSCDKSKHILFFYDLWSNIHYGFIGKAAGFTEWELTAGAGVAQLKDNNRTFTSWTSQYFQNRFRNIGDADFLAAFDDASDNEAIKIGFRLYDRFGRTPSLLTAQSILSEMYKSYQNNGLINIKKCPNH</sequence>
<proteinExistence type="predicted"/>
<gene>
    <name evidence="2" type="ORF">ADJ77_01940</name>
    <name evidence="3" type="ORF">J5A51_09085</name>
</gene>
<reference evidence="3 5" key="2">
    <citation type="submission" date="2021-03" db="EMBL/GenBank/DDBJ databases">
        <title>Human Oral Microbial Genomes.</title>
        <authorList>
            <person name="Johnston C.D."/>
            <person name="Chen T."/>
            <person name="Dewhirst F.E."/>
        </authorList>
    </citation>
    <scope>NUCLEOTIDE SEQUENCE [LARGE SCALE GENOMIC DNA]</scope>
    <source>
        <strain evidence="3 5">W1435</strain>
    </source>
</reference>
<evidence type="ECO:0000313" key="4">
    <source>
        <dbReference type="Proteomes" id="UP000060345"/>
    </source>
</evidence>
<dbReference type="AlphaFoldDB" id="A0A0K1NHR9"/>
<dbReference type="Pfam" id="PF15607">
    <property type="entry name" value="Ntox44"/>
    <property type="match status" value="1"/>
</dbReference>
<evidence type="ECO:0000259" key="1">
    <source>
        <dbReference type="Pfam" id="PF15607"/>
    </source>
</evidence>
<organism evidence="2 4">
    <name type="scientific">Prevotella fusca JCM 17724</name>
    <dbReference type="NCBI Taxonomy" id="1236517"/>
    <lineage>
        <taxon>Bacteria</taxon>
        <taxon>Pseudomonadati</taxon>
        <taxon>Bacteroidota</taxon>
        <taxon>Bacteroidia</taxon>
        <taxon>Bacteroidales</taxon>
        <taxon>Prevotellaceae</taxon>
        <taxon>Prevotella</taxon>
    </lineage>
</organism>
<dbReference type="RefSeq" id="WP_025078339.1">
    <property type="nucleotide sequence ID" value="NZ_BAKO01000013.1"/>
</dbReference>
<reference evidence="2 4" key="1">
    <citation type="submission" date="2015-07" db="EMBL/GenBank/DDBJ databases">
        <authorList>
            <person name="Noorani M."/>
        </authorList>
    </citation>
    <scope>NUCLEOTIDE SEQUENCE [LARGE SCALE GENOMIC DNA]</scope>
    <source>
        <strain evidence="2 4">W1435</strain>
    </source>
</reference>
<accession>A0A0K1NHR9</accession>
<evidence type="ECO:0000313" key="5">
    <source>
        <dbReference type="Proteomes" id="UP000682005"/>
    </source>
</evidence>
<dbReference type="EMBL" id="CP012074">
    <property type="protein sequence ID" value="AKU68629.1"/>
    <property type="molecule type" value="Genomic_DNA"/>
</dbReference>
<dbReference type="OrthoDB" id="612868at2"/>
<evidence type="ECO:0000313" key="3">
    <source>
        <dbReference type="EMBL" id="QUB87587.1"/>
    </source>
</evidence>
<name>A0A0K1NHR9_9BACT</name>
<dbReference type="EMBL" id="CP072370">
    <property type="protein sequence ID" value="QUB87587.1"/>
    <property type="molecule type" value="Genomic_DNA"/>
</dbReference>
<dbReference type="Proteomes" id="UP000060345">
    <property type="component" value="Chromosome 1"/>
</dbReference>
<keyword evidence="5" id="KW-1185">Reference proteome</keyword>
<protein>
    <recommendedName>
        <fullName evidence="1">Bacterial toxin 44 domain-containing protein</fullName>
    </recommendedName>
</protein>